<comment type="subcellular location">
    <subcellularLocation>
        <location evidence="1">Membrane</location>
        <topology evidence="1">Multi-pass membrane protein</topology>
    </subcellularLocation>
</comment>
<feature type="transmembrane region" description="Helical" evidence="6">
    <location>
        <begin position="26"/>
        <end position="45"/>
    </location>
</feature>
<dbReference type="Pfam" id="PF03741">
    <property type="entry name" value="TerC"/>
    <property type="match status" value="1"/>
</dbReference>
<sequence>MSLMTLLQVGSKPAASGNMHVDMWEWIVLGAVVIALILFDLLGHVRKAHEPTVGEAARWTALYVSLAVVFGVMTIVRHGGQFGAEFFAGYLTEYSLSLDNIFVFIIIIAAFRVPRLYQQKVLMYGIVIALVLRFVFILLGAAIIERFVWAFFFFGAWMLWTAFNQIKDGIEEGRERLAGELEEEEFTPPLMSRMMSKWFNVTEGFVGAKLVTRRHGKTWITPLLLCIVSIGTIDLLFALDSIPAIYGLTAEPFIVFAANAFALLGLRQLFFLVDGLLERLIYLHYGLAVILGYIGYKLIVHAAHGYEMASFLPEPGIIFSVAFIIVTILVTVIASIIGARRLEARGIVLNKDADEIDDIEPREAPHYDLENKRN</sequence>
<dbReference type="InterPro" id="IPR005496">
    <property type="entry name" value="Integral_membrane_TerC"/>
</dbReference>
<evidence type="ECO:0000313" key="7">
    <source>
        <dbReference type="EMBL" id="MDP9799985.1"/>
    </source>
</evidence>
<organism evidence="7 8">
    <name type="scientific">Arcanobacterium wilhelmae</name>
    <dbReference type="NCBI Taxonomy" id="1803177"/>
    <lineage>
        <taxon>Bacteria</taxon>
        <taxon>Bacillati</taxon>
        <taxon>Actinomycetota</taxon>
        <taxon>Actinomycetes</taxon>
        <taxon>Actinomycetales</taxon>
        <taxon>Actinomycetaceae</taxon>
        <taxon>Arcanobacterium</taxon>
    </lineage>
</organism>
<feature type="transmembrane region" description="Helical" evidence="6">
    <location>
        <begin position="96"/>
        <end position="114"/>
    </location>
</feature>
<evidence type="ECO:0000256" key="1">
    <source>
        <dbReference type="ARBA" id="ARBA00004141"/>
    </source>
</evidence>
<feature type="transmembrane region" description="Helical" evidence="6">
    <location>
        <begin position="121"/>
        <end position="141"/>
    </location>
</feature>
<dbReference type="NCBIfam" id="TIGR03718">
    <property type="entry name" value="R_switched_Alx"/>
    <property type="match status" value="1"/>
</dbReference>
<evidence type="ECO:0000256" key="4">
    <source>
        <dbReference type="ARBA" id="ARBA00022989"/>
    </source>
</evidence>
<feature type="transmembrane region" description="Helical" evidence="6">
    <location>
        <begin position="147"/>
        <end position="166"/>
    </location>
</feature>
<dbReference type="EMBL" id="JAUSQW010000001">
    <property type="protein sequence ID" value="MDP9799985.1"/>
    <property type="molecule type" value="Genomic_DNA"/>
</dbReference>
<reference evidence="7 8" key="1">
    <citation type="submission" date="2023-07" db="EMBL/GenBank/DDBJ databases">
        <title>Sequencing the genomes of 1000 actinobacteria strains.</title>
        <authorList>
            <person name="Klenk H.-P."/>
        </authorList>
    </citation>
    <scope>NUCLEOTIDE SEQUENCE [LARGE SCALE GENOMIC DNA]</scope>
    <source>
        <strain evidence="7 8">DSM 102162</strain>
    </source>
</reference>
<keyword evidence="4 6" id="KW-1133">Transmembrane helix</keyword>
<dbReference type="Proteomes" id="UP001235966">
    <property type="component" value="Unassembled WGS sequence"/>
</dbReference>
<feature type="transmembrane region" description="Helical" evidence="6">
    <location>
        <begin position="276"/>
        <end position="296"/>
    </location>
</feature>
<name>A0ABT9N8G3_9ACTO</name>
<gene>
    <name evidence="7" type="ORF">J2S49_000061</name>
</gene>
<feature type="transmembrane region" description="Helical" evidence="6">
    <location>
        <begin position="316"/>
        <end position="337"/>
    </location>
</feature>
<dbReference type="InterPro" id="IPR022369">
    <property type="entry name" value="Integral_membrane_TerC_rswitch"/>
</dbReference>
<keyword evidence="3 6" id="KW-0812">Transmembrane</keyword>
<protein>
    <submittedName>
        <fullName evidence="7">Tellurite resistance protein TerC</fullName>
    </submittedName>
</protein>
<feature type="transmembrane region" description="Helical" evidence="6">
    <location>
        <begin position="245"/>
        <end position="264"/>
    </location>
</feature>
<keyword evidence="8" id="KW-1185">Reference proteome</keyword>
<comment type="caution">
    <text evidence="7">The sequence shown here is derived from an EMBL/GenBank/DDBJ whole genome shotgun (WGS) entry which is preliminary data.</text>
</comment>
<keyword evidence="5 6" id="KW-0472">Membrane</keyword>
<accession>A0ABT9N8G3</accession>
<dbReference type="PANTHER" id="PTHR30238:SF0">
    <property type="entry name" value="THYLAKOID MEMBRANE PROTEIN TERC, CHLOROPLASTIC"/>
    <property type="match status" value="1"/>
</dbReference>
<proteinExistence type="inferred from homology"/>
<evidence type="ECO:0000256" key="3">
    <source>
        <dbReference type="ARBA" id="ARBA00022692"/>
    </source>
</evidence>
<comment type="similarity">
    <text evidence="2">Belongs to the TerC family.</text>
</comment>
<evidence type="ECO:0000256" key="2">
    <source>
        <dbReference type="ARBA" id="ARBA00007511"/>
    </source>
</evidence>
<evidence type="ECO:0000256" key="5">
    <source>
        <dbReference type="ARBA" id="ARBA00023136"/>
    </source>
</evidence>
<feature type="transmembrane region" description="Helical" evidence="6">
    <location>
        <begin position="57"/>
        <end position="76"/>
    </location>
</feature>
<evidence type="ECO:0000256" key="6">
    <source>
        <dbReference type="SAM" id="Phobius"/>
    </source>
</evidence>
<evidence type="ECO:0000313" key="8">
    <source>
        <dbReference type="Proteomes" id="UP001235966"/>
    </source>
</evidence>
<dbReference type="PANTHER" id="PTHR30238">
    <property type="entry name" value="MEMBRANE BOUND PREDICTED REDOX MODULATOR"/>
    <property type="match status" value="1"/>
</dbReference>
<feature type="transmembrane region" description="Helical" evidence="6">
    <location>
        <begin position="219"/>
        <end position="239"/>
    </location>
</feature>